<reference evidence="4" key="1">
    <citation type="journal article" date="2020" name="Stud. Mycol.">
        <title>101 Dothideomycetes genomes: a test case for predicting lifestyles and emergence of pathogens.</title>
        <authorList>
            <person name="Haridas S."/>
            <person name="Albert R."/>
            <person name="Binder M."/>
            <person name="Bloem J."/>
            <person name="Labutti K."/>
            <person name="Salamov A."/>
            <person name="Andreopoulos B."/>
            <person name="Baker S."/>
            <person name="Barry K."/>
            <person name="Bills G."/>
            <person name="Bluhm B."/>
            <person name="Cannon C."/>
            <person name="Castanera R."/>
            <person name="Culley D."/>
            <person name="Daum C."/>
            <person name="Ezra D."/>
            <person name="Gonzalez J."/>
            <person name="Henrissat B."/>
            <person name="Kuo A."/>
            <person name="Liang C."/>
            <person name="Lipzen A."/>
            <person name="Lutzoni F."/>
            <person name="Magnuson J."/>
            <person name="Mondo S."/>
            <person name="Nolan M."/>
            <person name="Ohm R."/>
            <person name="Pangilinan J."/>
            <person name="Park H.-J."/>
            <person name="Ramirez L."/>
            <person name="Alfaro M."/>
            <person name="Sun H."/>
            <person name="Tritt A."/>
            <person name="Yoshinaga Y."/>
            <person name="Zwiers L.-H."/>
            <person name="Turgeon B."/>
            <person name="Goodwin S."/>
            <person name="Spatafora J."/>
            <person name="Crous P."/>
            <person name="Grigoriev I."/>
        </authorList>
    </citation>
    <scope>NUCLEOTIDE SEQUENCE</scope>
    <source>
        <strain evidence="4">CBS 101060</strain>
    </source>
</reference>
<dbReference type="GO" id="GO:0008270">
    <property type="term" value="F:zinc ion binding"/>
    <property type="evidence" value="ECO:0007669"/>
    <property type="project" value="UniProtKB-KW"/>
</dbReference>
<dbReference type="SUPFAM" id="SSF57667">
    <property type="entry name" value="beta-beta-alpha zinc fingers"/>
    <property type="match status" value="1"/>
</dbReference>
<feature type="domain" description="C2H2-type" evidence="3">
    <location>
        <begin position="294"/>
        <end position="323"/>
    </location>
</feature>
<dbReference type="PROSITE" id="PS50157">
    <property type="entry name" value="ZINC_FINGER_C2H2_2"/>
    <property type="match status" value="1"/>
</dbReference>
<keyword evidence="1" id="KW-0863">Zinc-finger</keyword>
<accession>A0A9P4S6P6</accession>
<feature type="region of interest" description="Disordered" evidence="2">
    <location>
        <begin position="23"/>
        <end position="56"/>
    </location>
</feature>
<dbReference type="SMART" id="SM00355">
    <property type="entry name" value="ZnF_C2H2"/>
    <property type="match status" value="2"/>
</dbReference>
<gene>
    <name evidence="4" type="ORF">M501DRAFT_1060299</name>
</gene>
<protein>
    <recommendedName>
        <fullName evidence="3">C2H2-type domain-containing protein</fullName>
    </recommendedName>
</protein>
<sequence>MVTEQAPRSSISKGSGFFQRTFLRRNRRIDDPPVQGPTGFGEDRTLRSPLSPTHTIHELPTNHEVRKASIASSYGYNMNSIPEIPYGQRSELPTSEIMQTAQPLAAIPLSPNSFCMPYPETSGSIFNNDEIQRSYIYDLPLSESSRVIQHPGVEFNARNCHSQNQLFSHEGLNNQEDTFGSPPQYQPLGISEFSRPRFISSTSGVCSNVLTSGEVPIYSSTSIPYTMPSTESSRKSSTSQPQITRKKRANEVASLSSDAPLKCPDCNVTFGGKPKDRRGRLSRHRRSTHEGNVFQCHALGCPKVFSRSDCLLTHERRHPELKRDPPKQRKRGLTS</sequence>
<proteinExistence type="predicted"/>
<keyword evidence="1" id="KW-0862">Zinc</keyword>
<comment type="caution">
    <text evidence="4">The sequence shown here is derived from an EMBL/GenBank/DDBJ whole genome shotgun (WGS) entry which is preliminary data.</text>
</comment>
<dbReference type="InterPro" id="IPR013087">
    <property type="entry name" value="Znf_C2H2_type"/>
</dbReference>
<evidence type="ECO:0000313" key="5">
    <source>
        <dbReference type="Proteomes" id="UP000799429"/>
    </source>
</evidence>
<feature type="region of interest" description="Disordered" evidence="2">
    <location>
        <begin position="315"/>
        <end position="335"/>
    </location>
</feature>
<keyword evidence="5" id="KW-1185">Reference proteome</keyword>
<keyword evidence="1" id="KW-0479">Metal-binding</keyword>
<dbReference type="Proteomes" id="UP000799429">
    <property type="component" value="Unassembled WGS sequence"/>
</dbReference>
<dbReference type="Gene3D" id="3.30.160.60">
    <property type="entry name" value="Classic Zinc Finger"/>
    <property type="match status" value="1"/>
</dbReference>
<evidence type="ECO:0000256" key="2">
    <source>
        <dbReference type="SAM" id="MobiDB-lite"/>
    </source>
</evidence>
<evidence type="ECO:0000259" key="3">
    <source>
        <dbReference type="PROSITE" id="PS50157"/>
    </source>
</evidence>
<feature type="compositionally biased region" description="Basic and acidic residues" evidence="2">
    <location>
        <begin position="315"/>
        <end position="327"/>
    </location>
</feature>
<feature type="region of interest" description="Disordered" evidence="2">
    <location>
        <begin position="220"/>
        <end position="256"/>
    </location>
</feature>
<dbReference type="AlphaFoldDB" id="A0A9P4S6P6"/>
<organism evidence="4 5">
    <name type="scientific">Patellaria atrata CBS 101060</name>
    <dbReference type="NCBI Taxonomy" id="1346257"/>
    <lineage>
        <taxon>Eukaryota</taxon>
        <taxon>Fungi</taxon>
        <taxon>Dikarya</taxon>
        <taxon>Ascomycota</taxon>
        <taxon>Pezizomycotina</taxon>
        <taxon>Dothideomycetes</taxon>
        <taxon>Dothideomycetes incertae sedis</taxon>
        <taxon>Patellariales</taxon>
        <taxon>Patellariaceae</taxon>
        <taxon>Patellaria</taxon>
    </lineage>
</organism>
<feature type="compositionally biased region" description="Low complexity" evidence="2">
    <location>
        <begin position="226"/>
        <end position="239"/>
    </location>
</feature>
<dbReference type="EMBL" id="MU006105">
    <property type="protein sequence ID" value="KAF2836058.1"/>
    <property type="molecule type" value="Genomic_DNA"/>
</dbReference>
<name>A0A9P4S6P6_9PEZI</name>
<evidence type="ECO:0000313" key="4">
    <source>
        <dbReference type="EMBL" id="KAF2836058.1"/>
    </source>
</evidence>
<evidence type="ECO:0000256" key="1">
    <source>
        <dbReference type="PROSITE-ProRule" id="PRU00042"/>
    </source>
</evidence>
<dbReference type="PROSITE" id="PS00028">
    <property type="entry name" value="ZINC_FINGER_C2H2_1"/>
    <property type="match status" value="1"/>
</dbReference>
<dbReference type="OrthoDB" id="654211at2759"/>
<dbReference type="InterPro" id="IPR036236">
    <property type="entry name" value="Znf_C2H2_sf"/>
</dbReference>